<dbReference type="Proteomes" id="UP001318040">
    <property type="component" value="Chromosome 59"/>
</dbReference>
<feature type="region of interest" description="Disordered" evidence="1">
    <location>
        <begin position="69"/>
        <end position="101"/>
    </location>
</feature>
<evidence type="ECO:0000256" key="1">
    <source>
        <dbReference type="SAM" id="MobiDB-lite"/>
    </source>
</evidence>
<gene>
    <name evidence="4" type="primary">LOC116955420</name>
</gene>
<feature type="region of interest" description="Disordered" evidence="1">
    <location>
        <begin position="33"/>
        <end position="56"/>
    </location>
</feature>
<feature type="transmembrane region" description="Helical" evidence="2">
    <location>
        <begin position="296"/>
        <end position="317"/>
    </location>
</feature>
<dbReference type="RefSeq" id="XP_032832384.1">
    <property type="nucleotide sequence ID" value="XM_032976493.1"/>
</dbReference>
<keyword evidence="2" id="KW-0812">Transmembrane</keyword>
<keyword evidence="3" id="KW-1185">Reference proteome</keyword>
<evidence type="ECO:0000313" key="4">
    <source>
        <dbReference type="RefSeq" id="XP_032832384.1"/>
    </source>
</evidence>
<sequence length="319" mass="32587">MGAVVLVIVVPRHPSPSTMLPHYADADVALMQEPSLLPPPPPPPPPSAGTGIDDRSAGAVTGTARLLLLGKPAPSPHKGPPTRRRAWKQRTFSDPGPWAPTRDGVKAAAAIAAAADRAGAGDGSFSDVSNVSAADSGIYVSSPAPSPPVAPSPSSPVPLFYVNLALEPEEPCSETAPGSRSGVPAGCLSGAFSGPSPLPALPLPAAGVGGRRRAAHAADMEIQLDPLALAPPPSQWRVADSGPVGPPRFWPGQPEHLLGGDSAGAGGISVAFDIPVVSESFLKRTCHERFFKKICAIIIVIVFSGVVAMVVVPYIMAKK</sequence>
<accession>A0AAJ7XF35</accession>
<evidence type="ECO:0000256" key="2">
    <source>
        <dbReference type="SAM" id="Phobius"/>
    </source>
</evidence>
<reference evidence="4" key="1">
    <citation type="submission" date="2025-08" db="UniProtKB">
        <authorList>
            <consortium name="RefSeq"/>
        </authorList>
    </citation>
    <scope>IDENTIFICATION</scope>
    <source>
        <tissue evidence="4">Sperm</tissue>
    </source>
</reference>
<dbReference type="KEGG" id="pmrn:116955420"/>
<keyword evidence="2" id="KW-1133">Transmembrane helix</keyword>
<dbReference type="AlphaFoldDB" id="A0AAJ7XF35"/>
<keyword evidence="2" id="KW-0472">Membrane</keyword>
<feature type="compositionally biased region" description="Pro residues" evidence="1">
    <location>
        <begin position="36"/>
        <end position="47"/>
    </location>
</feature>
<evidence type="ECO:0000313" key="3">
    <source>
        <dbReference type="Proteomes" id="UP001318040"/>
    </source>
</evidence>
<protein>
    <submittedName>
        <fullName evidence="4">Actin cytoskeleton-regulatory complex protein PAN1-like isoform X1</fullName>
    </submittedName>
</protein>
<proteinExistence type="predicted"/>
<organism evidence="3 4">
    <name type="scientific">Petromyzon marinus</name>
    <name type="common">Sea lamprey</name>
    <dbReference type="NCBI Taxonomy" id="7757"/>
    <lineage>
        <taxon>Eukaryota</taxon>
        <taxon>Metazoa</taxon>
        <taxon>Chordata</taxon>
        <taxon>Craniata</taxon>
        <taxon>Vertebrata</taxon>
        <taxon>Cyclostomata</taxon>
        <taxon>Hyperoartia</taxon>
        <taxon>Petromyzontiformes</taxon>
        <taxon>Petromyzontidae</taxon>
        <taxon>Petromyzon</taxon>
    </lineage>
</organism>
<name>A0AAJ7XF35_PETMA</name>